<dbReference type="AlphaFoldDB" id="Q1II53"/>
<proteinExistence type="predicted"/>
<accession>Q1II53</accession>
<keyword evidence="4" id="KW-1185">Reference proteome</keyword>
<feature type="signal peptide" evidence="2">
    <location>
        <begin position="1"/>
        <end position="24"/>
    </location>
</feature>
<organism evidence="3 4">
    <name type="scientific">Koribacter versatilis (strain Ellin345)</name>
    <dbReference type="NCBI Taxonomy" id="204669"/>
    <lineage>
        <taxon>Bacteria</taxon>
        <taxon>Pseudomonadati</taxon>
        <taxon>Acidobacteriota</taxon>
        <taxon>Terriglobia</taxon>
        <taxon>Terriglobales</taxon>
        <taxon>Candidatus Korobacteraceae</taxon>
        <taxon>Candidatus Korobacter</taxon>
    </lineage>
</organism>
<evidence type="ECO:0000256" key="1">
    <source>
        <dbReference type="SAM" id="Coils"/>
    </source>
</evidence>
<dbReference type="EMBL" id="CP000360">
    <property type="protein sequence ID" value="ABF43447.1"/>
    <property type="molecule type" value="Genomic_DNA"/>
</dbReference>
<dbReference type="InterPro" id="IPR011486">
    <property type="entry name" value="BBP2"/>
</dbReference>
<dbReference type="HOGENOM" id="CLU_047565_0_0_0"/>
<evidence type="ECO:0000256" key="2">
    <source>
        <dbReference type="SAM" id="SignalP"/>
    </source>
</evidence>
<evidence type="ECO:0000313" key="3">
    <source>
        <dbReference type="EMBL" id="ABF43447.1"/>
    </source>
</evidence>
<dbReference type="eggNOG" id="COG2067">
    <property type="taxonomic scope" value="Bacteria"/>
</dbReference>
<gene>
    <name evidence="3" type="ordered locus">Acid345_4447</name>
</gene>
<dbReference type="SUPFAM" id="SSF56935">
    <property type="entry name" value="Porins"/>
    <property type="match status" value="1"/>
</dbReference>
<reference evidence="3 4" key="1">
    <citation type="journal article" date="2009" name="Appl. Environ. Microbiol.">
        <title>Three genomes from the phylum Acidobacteria provide insight into the lifestyles of these microorganisms in soils.</title>
        <authorList>
            <person name="Ward N.L."/>
            <person name="Challacombe J.F."/>
            <person name="Janssen P.H."/>
            <person name="Henrissat B."/>
            <person name="Coutinho P.M."/>
            <person name="Wu M."/>
            <person name="Xie G."/>
            <person name="Haft D.H."/>
            <person name="Sait M."/>
            <person name="Badger J."/>
            <person name="Barabote R.D."/>
            <person name="Bradley B."/>
            <person name="Brettin T.S."/>
            <person name="Brinkac L.M."/>
            <person name="Bruce D."/>
            <person name="Creasy T."/>
            <person name="Daugherty S.C."/>
            <person name="Davidsen T.M."/>
            <person name="DeBoy R.T."/>
            <person name="Detter J.C."/>
            <person name="Dodson R.J."/>
            <person name="Durkin A.S."/>
            <person name="Ganapathy A."/>
            <person name="Gwinn-Giglio M."/>
            <person name="Han C.S."/>
            <person name="Khouri H."/>
            <person name="Kiss H."/>
            <person name="Kothari S.P."/>
            <person name="Madupu R."/>
            <person name="Nelson K.E."/>
            <person name="Nelson W.C."/>
            <person name="Paulsen I."/>
            <person name="Penn K."/>
            <person name="Ren Q."/>
            <person name="Rosovitz M.J."/>
            <person name="Selengut J.D."/>
            <person name="Shrivastava S."/>
            <person name="Sullivan S.A."/>
            <person name="Tapia R."/>
            <person name="Thompson L.S."/>
            <person name="Watkins K.L."/>
            <person name="Yang Q."/>
            <person name="Yu C."/>
            <person name="Zafar N."/>
            <person name="Zhou L."/>
            <person name="Kuske C.R."/>
        </authorList>
    </citation>
    <scope>NUCLEOTIDE SEQUENCE [LARGE SCALE GENOMIC DNA]</scope>
    <source>
        <strain evidence="3 4">Ellin345</strain>
    </source>
</reference>
<feature type="chain" id="PRO_5004191003" description="Porin" evidence="2">
    <location>
        <begin position="25"/>
        <end position="454"/>
    </location>
</feature>
<dbReference type="OrthoDB" id="111111at2"/>
<dbReference type="EnsemblBacteria" id="ABF43447">
    <property type="protein sequence ID" value="ABF43447"/>
    <property type="gene ID" value="Acid345_4447"/>
</dbReference>
<name>Q1II53_KORVE</name>
<feature type="coiled-coil region" evidence="1">
    <location>
        <begin position="35"/>
        <end position="69"/>
    </location>
</feature>
<protein>
    <recommendedName>
        <fullName evidence="5">Porin</fullName>
    </recommendedName>
</protein>
<evidence type="ECO:0008006" key="5">
    <source>
        <dbReference type="Google" id="ProtNLM"/>
    </source>
</evidence>
<dbReference type="STRING" id="204669.Acid345_4447"/>
<keyword evidence="2" id="KW-0732">Signal</keyword>
<dbReference type="Pfam" id="PF07642">
    <property type="entry name" value="BBP2"/>
    <property type="match status" value="1"/>
</dbReference>
<dbReference type="KEGG" id="aba:Acid345_4447"/>
<sequence>MRNRRCSGAMILFVSLLLPTIARGQEQPSTSQPSAEALAKHLEEMEREIKELRAQVKVLTGEKAAAETAPAASGASSAVVQNSLVSGTQPAAAPSATPSLASILGPTTLSGFVDVYYGQNFNNPESQNNGLRYFDQGANQFGLNLMELVIDKTPDPSNSRTGYHVALGYGQAMNAVNASEPKAGLGFDQYLKEAYFSYLAPVGKGLQFDVGKFVTPAGAEVIETKDNWNYSRGVLFSYAIPYFHFGMRTKYTFNDKYALTGFFINGWNNVVDNNTGKTYGVNFAWNPNKKFGIAQTYMAGPEENGLNHNVRQLSDTVFTYTPTARLSFMLNGDYGRGDRYVTDTEANTFSHAVHWTGVAGYAKYALAQNMAIAGRYEYYDDADGYTLGTLTTTHVNEFTATFERIIGHHIISRFEFRRDMSNQPLFYKGSNPVTDQNTLTAGLVMTFNSGEGGK</sequence>
<dbReference type="Proteomes" id="UP000002432">
    <property type="component" value="Chromosome"/>
</dbReference>
<evidence type="ECO:0000313" key="4">
    <source>
        <dbReference type="Proteomes" id="UP000002432"/>
    </source>
</evidence>
<keyword evidence="1" id="KW-0175">Coiled coil</keyword>